<protein>
    <submittedName>
        <fullName evidence="2">Uncharacterized protein</fullName>
    </submittedName>
</protein>
<reference evidence="2 3" key="1">
    <citation type="journal article" date="2019" name="Sci. Rep.">
        <title>A high-quality genome of Eragrostis curvula grass provides insights into Poaceae evolution and supports new strategies to enhance forage quality.</title>
        <authorList>
            <person name="Carballo J."/>
            <person name="Santos B.A.C.M."/>
            <person name="Zappacosta D."/>
            <person name="Garbus I."/>
            <person name="Selva J.P."/>
            <person name="Gallo C.A."/>
            <person name="Diaz A."/>
            <person name="Albertini E."/>
            <person name="Caccamo M."/>
            <person name="Echenique V."/>
        </authorList>
    </citation>
    <scope>NUCLEOTIDE SEQUENCE [LARGE SCALE GENOMIC DNA]</scope>
    <source>
        <strain evidence="3">cv. Victoria</strain>
        <tissue evidence="2">Leaf</tissue>
    </source>
</reference>
<dbReference type="AlphaFoldDB" id="A0A5J9TUK0"/>
<feature type="region of interest" description="Disordered" evidence="1">
    <location>
        <begin position="1"/>
        <end position="22"/>
    </location>
</feature>
<evidence type="ECO:0000313" key="2">
    <source>
        <dbReference type="EMBL" id="TVU14341.1"/>
    </source>
</evidence>
<organism evidence="2 3">
    <name type="scientific">Eragrostis curvula</name>
    <name type="common">weeping love grass</name>
    <dbReference type="NCBI Taxonomy" id="38414"/>
    <lineage>
        <taxon>Eukaryota</taxon>
        <taxon>Viridiplantae</taxon>
        <taxon>Streptophyta</taxon>
        <taxon>Embryophyta</taxon>
        <taxon>Tracheophyta</taxon>
        <taxon>Spermatophyta</taxon>
        <taxon>Magnoliopsida</taxon>
        <taxon>Liliopsida</taxon>
        <taxon>Poales</taxon>
        <taxon>Poaceae</taxon>
        <taxon>PACMAD clade</taxon>
        <taxon>Chloridoideae</taxon>
        <taxon>Eragrostideae</taxon>
        <taxon>Eragrostidinae</taxon>
        <taxon>Eragrostis</taxon>
    </lineage>
</organism>
<comment type="caution">
    <text evidence="2">The sequence shown here is derived from an EMBL/GenBank/DDBJ whole genome shotgun (WGS) entry which is preliminary data.</text>
</comment>
<dbReference type="Gramene" id="TVU14341">
    <property type="protein sequence ID" value="TVU14341"/>
    <property type="gene ID" value="EJB05_37804"/>
</dbReference>
<name>A0A5J9TUK0_9POAL</name>
<gene>
    <name evidence="2" type="ORF">EJB05_37804</name>
</gene>
<evidence type="ECO:0000313" key="3">
    <source>
        <dbReference type="Proteomes" id="UP000324897"/>
    </source>
</evidence>
<sequence>MRHWGRQAARPRPCPRTATRDGRLAPDFTCVVAFHRSSCRQTLKPHTEWRVTERGSERKTRRGGN</sequence>
<proteinExistence type="predicted"/>
<evidence type="ECO:0000256" key="1">
    <source>
        <dbReference type="SAM" id="MobiDB-lite"/>
    </source>
</evidence>
<accession>A0A5J9TUK0</accession>
<keyword evidence="3" id="KW-1185">Reference proteome</keyword>
<dbReference type="Proteomes" id="UP000324897">
    <property type="component" value="Unassembled WGS sequence"/>
</dbReference>
<feature type="compositionally biased region" description="Low complexity" evidence="1">
    <location>
        <begin position="1"/>
        <end position="17"/>
    </location>
</feature>
<dbReference type="EMBL" id="RWGY01000031">
    <property type="protein sequence ID" value="TVU14341.1"/>
    <property type="molecule type" value="Genomic_DNA"/>
</dbReference>
<feature type="non-terminal residue" evidence="2">
    <location>
        <position position="1"/>
    </location>
</feature>